<reference evidence="2 3" key="1">
    <citation type="submission" date="2021-04" db="EMBL/GenBank/DDBJ databases">
        <title>Magnetospirillum sulfuroxidans sp. nov., a facultative chemolithoautotrophic sulfur-oxidizing alphaproteobacterium isolated from freshwater sediment and proposals for Paramagetospirillum gen. nov., and Magnetospirillaceae fam. nov.</title>
        <authorList>
            <person name="Koziaeva V."/>
            <person name="Geelhoed J.S."/>
            <person name="Sorokin D.Y."/>
            <person name="Grouzdev D.S."/>
        </authorList>
    </citation>
    <scope>NUCLEOTIDE SEQUENCE [LARGE SCALE GENOMIC DNA]</scope>
    <source>
        <strain evidence="2 3">J10</strain>
    </source>
</reference>
<dbReference type="PANTHER" id="PTHR24567">
    <property type="entry name" value="CRP FAMILY TRANSCRIPTIONAL REGULATORY PROTEIN"/>
    <property type="match status" value="1"/>
</dbReference>
<dbReference type="Gene3D" id="2.60.120.10">
    <property type="entry name" value="Jelly Rolls"/>
    <property type="match status" value="1"/>
</dbReference>
<keyword evidence="3" id="KW-1185">Reference proteome</keyword>
<gene>
    <name evidence="2" type="ORF">KEC16_08350</name>
</gene>
<dbReference type="CDD" id="cd00038">
    <property type="entry name" value="CAP_ED"/>
    <property type="match status" value="1"/>
</dbReference>
<dbReference type="InterPro" id="IPR018490">
    <property type="entry name" value="cNMP-bd_dom_sf"/>
</dbReference>
<dbReference type="InterPro" id="IPR014710">
    <property type="entry name" value="RmlC-like_jellyroll"/>
</dbReference>
<sequence>MSDAAAMVPGTLFDRYRVLSSAMEDGVLRARCQDTKADCQVVILGLDKTLLDHPGTGYDLALLQADVQQARAVTHPSVLQAEDLLQDDNRIYVVSEVPDGLPLSRLPKGVNNISSVFAASAMVRLLSLFELSQRIGQVGLCLSPAQAYLSPKGVIKVENFATARLLHVARSIHARNGSGALLGSFGAFREPALCRADDAERAAVMIETLAALPADAEIRPMALRIAGTLRNTSSMDNSIADAVEQLRGLQAVVSGKRAVTATASGPSANSRRFLRPGEYLFHQGDSCNGECYVLDDGLVQISKTTPDGRELYLDVSKPGDIIGEMAVLDDRPRMASAQVLEPSEVVVIKGADFLARLEKSDIIAVKLLEVMATRIRYQSGEIARLKAMLGAKA</sequence>
<dbReference type="InterPro" id="IPR011009">
    <property type="entry name" value="Kinase-like_dom_sf"/>
</dbReference>
<accession>A0ABS5IBC1</accession>
<dbReference type="SUPFAM" id="SSF56112">
    <property type="entry name" value="Protein kinase-like (PK-like)"/>
    <property type="match status" value="1"/>
</dbReference>
<dbReference type="InterPro" id="IPR050397">
    <property type="entry name" value="Env_Response_Regulators"/>
</dbReference>
<dbReference type="InterPro" id="IPR000595">
    <property type="entry name" value="cNMP-bd_dom"/>
</dbReference>
<dbReference type="PROSITE" id="PS50042">
    <property type="entry name" value="CNMP_BINDING_3"/>
    <property type="match status" value="1"/>
</dbReference>
<dbReference type="Pfam" id="PF00027">
    <property type="entry name" value="cNMP_binding"/>
    <property type="match status" value="1"/>
</dbReference>
<protein>
    <submittedName>
        <fullName evidence="2">Cyclic nucleotide-binding domain-containing protein</fullName>
    </submittedName>
</protein>
<name>A0ABS5IBC1_9PROT</name>
<evidence type="ECO:0000313" key="2">
    <source>
        <dbReference type="EMBL" id="MBR9971724.1"/>
    </source>
</evidence>
<dbReference type="EMBL" id="JAGTUF010000005">
    <property type="protein sequence ID" value="MBR9971724.1"/>
    <property type="molecule type" value="Genomic_DNA"/>
</dbReference>
<proteinExistence type="predicted"/>
<feature type="domain" description="Cyclic nucleotide-binding" evidence="1">
    <location>
        <begin position="271"/>
        <end position="374"/>
    </location>
</feature>
<dbReference type="Proteomes" id="UP000680714">
    <property type="component" value="Unassembled WGS sequence"/>
</dbReference>
<dbReference type="RefSeq" id="WP_211547758.1">
    <property type="nucleotide sequence ID" value="NZ_JAGTUF010000005.1"/>
</dbReference>
<dbReference type="PANTHER" id="PTHR24567:SF74">
    <property type="entry name" value="HTH-TYPE TRANSCRIPTIONAL REGULATOR ARCR"/>
    <property type="match status" value="1"/>
</dbReference>
<dbReference type="SUPFAM" id="SSF51206">
    <property type="entry name" value="cAMP-binding domain-like"/>
    <property type="match status" value="1"/>
</dbReference>
<evidence type="ECO:0000313" key="3">
    <source>
        <dbReference type="Proteomes" id="UP000680714"/>
    </source>
</evidence>
<organism evidence="2 3">
    <name type="scientific">Magnetospirillum sulfuroxidans</name>
    <dbReference type="NCBI Taxonomy" id="611300"/>
    <lineage>
        <taxon>Bacteria</taxon>
        <taxon>Pseudomonadati</taxon>
        <taxon>Pseudomonadota</taxon>
        <taxon>Alphaproteobacteria</taxon>
        <taxon>Rhodospirillales</taxon>
        <taxon>Rhodospirillaceae</taxon>
        <taxon>Magnetospirillum</taxon>
    </lineage>
</organism>
<comment type="caution">
    <text evidence="2">The sequence shown here is derived from an EMBL/GenBank/DDBJ whole genome shotgun (WGS) entry which is preliminary data.</text>
</comment>
<evidence type="ECO:0000259" key="1">
    <source>
        <dbReference type="PROSITE" id="PS50042"/>
    </source>
</evidence>
<dbReference type="SMART" id="SM00100">
    <property type="entry name" value="cNMP"/>
    <property type="match status" value="1"/>
</dbReference>